<gene>
    <name evidence="1" type="ORF">AK830_g10742</name>
</gene>
<evidence type="ECO:0000313" key="2">
    <source>
        <dbReference type="Proteomes" id="UP000050424"/>
    </source>
</evidence>
<dbReference type="Proteomes" id="UP000050424">
    <property type="component" value="Unassembled WGS sequence"/>
</dbReference>
<dbReference type="OrthoDB" id="5057623at2759"/>
<comment type="caution">
    <text evidence="1">The sequence shown here is derived from an EMBL/GenBank/DDBJ whole genome shotgun (WGS) entry which is preliminary data.</text>
</comment>
<name>A0A0P7B316_9HYPO</name>
<keyword evidence="2" id="KW-1185">Reference proteome</keyword>
<dbReference type="EMBL" id="LKCW01000230">
    <property type="protein sequence ID" value="KPM35839.1"/>
    <property type="molecule type" value="Genomic_DNA"/>
</dbReference>
<proteinExistence type="predicted"/>
<reference evidence="1 2" key="1">
    <citation type="submission" date="2015-09" db="EMBL/GenBank/DDBJ databases">
        <title>Draft genome of a European isolate of the apple canker pathogen Neonectria ditissima.</title>
        <authorList>
            <person name="Gomez-Cortecero A."/>
            <person name="Harrison R.J."/>
            <person name="Armitage A.D."/>
        </authorList>
    </citation>
    <scope>NUCLEOTIDE SEQUENCE [LARGE SCALE GENOMIC DNA]</scope>
    <source>
        <strain evidence="1 2">R09/05</strain>
    </source>
</reference>
<dbReference type="AlphaFoldDB" id="A0A0P7B316"/>
<organism evidence="1 2">
    <name type="scientific">Neonectria ditissima</name>
    <dbReference type="NCBI Taxonomy" id="78410"/>
    <lineage>
        <taxon>Eukaryota</taxon>
        <taxon>Fungi</taxon>
        <taxon>Dikarya</taxon>
        <taxon>Ascomycota</taxon>
        <taxon>Pezizomycotina</taxon>
        <taxon>Sordariomycetes</taxon>
        <taxon>Hypocreomycetidae</taxon>
        <taxon>Hypocreales</taxon>
        <taxon>Nectriaceae</taxon>
        <taxon>Neonectria</taxon>
    </lineage>
</organism>
<evidence type="ECO:0000313" key="1">
    <source>
        <dbReference type="EMBL" id="KPM35839.1"/>
    </source>
</evidence>
<protein>
    <submittedName>
        <fullName evidence="1">Uncharacterized protein</fullName>
    </submittedName>
</protein>
<sequence>MGAVPGHPSSTPGCWFIHGGIGSATNSKWQITNAIGGIVDQEYQDCDCHLNGLCMDGEPPLPPMEEFLMDDFLNPGWEARPWVTVPQKNPDHLYRPPGWRPGGPFTSGVFRGEGANPFTKRDLGLPRESPWTLPSSASSAFDALAQDKQDAILDRWAAFERYANTLSSNLTGMPMELDPRPSMAILLADPREQAGIFISAMDTKFANLVLRCADHAISDLLAKMMQEVIGGTPSNGTQRSKEGVDSRDIALKRSQYYEVFKHYGVLWKAHTPAGLTRQESTVRDSFPVRGTNGKLQVMKPDDICKEVTREAMANHGKPGSFVAGIDKTLLSLNQQIREDNDNSFLTSMHLPVTFKSTTAHLDWRPEALAEVFDTSLPTVQVGMTYFAVSLWAGNWPRSG</sequence>
<accession>A0A0P7B316</accession>